<organism evidence="2 3">
    <name type="scientific">Panicum virgatum</name>
    <name type="common">Blackwell switchgrass</name>
    <dbReference type="NCBI Taxonomy" id="38727"/>
    <lineage>
        <taxon>Eukaryota</taxon>
        <taxon>Viridiplantae</taxon>
        <taxon>Streptophyta</taxon>
        <taxon>Embryophyta</taxon>
        <taxon>Tracheophyta</taxon>
        <taxon>Spermatophyta</taxon>
        <taxon>Magnoliopsida</taxon>
        <taxon>Liliopsida</taxon>
        <taxon>Poales</taxon>
        <taxon>Poaceae</taxon>
        <taxon>PACMAD clade</taxon>
        <taxon>Panicoideae</taxon>
        <taxon>Panicodae</taxon>
        <taxon>Paniceae</taxon>
        <taxon>Panicinae</taxon>
        <taxon>Panicum</taxon>
        <taxon>Panicum sect. Hiantes</taxon>
    </lineage>
</organism>
<evidence type="ECO:0000256" key="1">
    <source>
        <dbReference type="SAM" id="MobiDB-lite"/>
    </source>
</evidence>
<feature type="compositionally biased region" description="Low complexity" evidence="1">
    <location>
        <begin position="42"/>
        <end position="55"/>
    </location>
</feature>
<dbReference type="Proteomes" id="UP000823388">
    <property type="component" value="Chromosome 9K"/>
</dbReference>
<protein>
    <submittedName>
        <fullName evidence="2">Uncharacterized protein</fullName>
    </submittedName>
</protein>
<feature type="region of interest" description="Disordered" evidence="1">
    <location>
        <begin position="35"/>
        <end position="91"/>
    </location>
</feature>
<proteinExistence type="predicted"/>
<feature type="region of interest" description="Disordered" evidence="1">
    <location>
        <begin position="182"/>
        <end position="212"/>
    </location>
</feature>
<name>A0A8T0N6I0_PANVG</name>
<evidence type="ECO:0000313" key="2">
    <source>
        <dbReference type="EMBL" id="KAG2544787.1"/>
    </source>
</evidence>
<keyword evidence="3" id="KW-1185">Reference proteome</keyword>
<comment type="caution">
    <text evidence="2">The sequence shown here is derived from an EMBL/GenBank/DDBJ whole genome shotgun (WGS) entry which is preliminary data.</text>
</comment>
<dbReference type="EMBL" id="CM029053">
    <property type="protein sequence ID" value="KAG2544787.1"/>
    <property type="molecule type" value="Genomic_DNA"/>
</dbReference>
<dbReference type="AlphaFoldDB" id="A0A8T0N6I0"/>
<evidence type="ECO:0000313" key="3">
    <source>
        <dbReference type="Proteomes" id="UP000823388"/>
    </source>
</evidence>
<gene>
    <name evidence="2" type="ORF">PVAP13_9KG380353</name>
</gene>
<accession>A0A8T0N6I0</accession>
<reference evidence="2 3" key="1">
    <citation type="submission" date="2020-05" db="EMBL/GenBank/DDBJ databases">
        <title>WGS assembly of Panicum virgatum.</title>
        <authorList>
            <person name="Lovell J.T."/>
            <person name="Jenkins J."/>
            <person name="Shu S."/>
            <person name="Juenger T.E."/>
            <person name="Schmutz J."/>
        </authorList>
    </citation>
    <scope>NUCLEOTIDE SEQUENCE [LARGE SCALE GENOMIC DNA]</scope>
    <source>
        <strain evidence="3">cv. AP13</strain>
    </source>
</reference>
<sequence>MPLDAPPADDAAPLRLAALTAACAGELHPLGQFRQSQSTGLAPPADTAASPSARPRPLPGRSDRRVRRAAWSDRTHAQPRHQARAATPRQKGVRLGRRVVCSLPNPRCLPDMALCSSHRAACDAPAHLYTCNYVTLMHNPALPKYSLYQLACCQTKHQCSIPLPPTNLRQIWATQSTSAESAALSSPRDNHKTLDANVLEWTSNEEGNRKRM</sequence>